<evidence type="ECO:0000256" key="5">
    <source>
        <dbReference type="ARBA" id="ARBA00022692"/>
    </source>
</evidence>
<dbReference type="RefSeq" id="WP_074912066.1">
    <property type="nucleotide sequence ID" value="NZ_FOVK01000005.1"/>
</dbReference>
<feature type="transmembrane region" description="Helical" evidence="8">
    <location>
        <begin position="20"/>
        <end position="39"/>
    </location>
</feature>
<keyword evidence="4" id="KW-0997">Cell inner membrane</keyword>
<dbReference type="InterPro" id="IPR035906">
    <property type="entry name" value="MetI-like_sf"/>
</dbReference>
<dbReference type="AlphaFoldDB" id="A0A1I5BXC8"/>
<evidence type="ECO:0000256" key="7">
    <source>
        <dbReference type="ARBA" id="ARBA00023136"/>
    </source>
</evidence>
<feature type="transmembrane region" description="Helical" evidence="8">
    <location>
        <begin position="199"/>
        <end position="220"/>
    </location>
</feature>
<dbReference type="EMBL" id="FOVK01000005">
    <property type="protein sequence ID" value="SFN79388.1"/>
    <property type="molecule type" value="Genomic_DNA"/>
</dbReference>
<name>A0A1I5BXC8_9CLOT</name>
<dbReference type="InterPro" id="IPR000515">
    <property type="entry name" value="MetI-like"/>
</dbReference>
<gene>
    <name evidence="10" type="ORF">SAMN04488695_105109</name>
</gene>
<accession>A0A1I5BXC8</accession>
<dbReference type="CDD" id="cd06261">
    <property type="entry name" value="TM_PBP2"/>
    <property type="match status" value="2"/>
</dbReference>
<feature type="transmembrane region" description="Helical" evidence="8">
    <location>
        <begin position="420"/>
        <end position="436"/>
    </location>
</feature>
<dbReference type="Proteomes" id="UP000181899">
    <property type="component" value="Unassembled WGS sequence"/>
</dbReference>
<feature type="transmembrane region" description="Helical" evidence="8">
    <location>
        <begin position="395"/>
        <end position="414"/>
    </location>
</feature>
<keyword evidence="5 8" id="KW-0812">Transmembrane</keyword>
<proteinExistence type="inferred from homology"/>
<dbReference type="PANTHER" id="PTHR43357:SF3">
    <property type="entry name" value="FE(3+)-TRANSPORT SYSTEM PERMEASE PROTEIN FBPB 2"/>
    <property type="match status" value="1"/>
</dbReference>
<evidence type="ECO:0000256" key="1">
    <source>
        <dbReference type="ARBA" id="ARBA00004429"/>
    </source>
</evidence>
<feature type="transmembrane region" description="Helical" evidence="8">
    <location>
        <begin position="526"/>
        <end position="547"/>
    </location>
</feature>
<evidence type="ECO:0000256" key="4">
    <source>
        <dbReference type="ARBA" id="ARBA00022519"/>
    </source>
</evidence>
<feature type="transmembrane region" description="Helical" evidence="8">
    <location>
        <begin position="361"/>
        <end position="383"/>
    </location>
</feature>
<sequence>MAKKSPAKKSFDFSNSLNFWNFVSVGSFILLLIFLIYPFSSLFLESFQGKDGAFTLKTYVNFFKLPYYFNTLKNSFIVCTLATIFSVLVGLPMAYITNRFHIAGKKFINLMVILSLLSPPFIGAYAWIILLGRNGVLTNFFAGLGITMPTIYGLGGIIFVFTLKFFPYVYLYASGALTSIDASLEEAGENLGMSSFKRIMTITFPLILPTITSSALLVFMTSLADFGTPMLIGEGFKTLPVIVYDEFMSELGGNAAMASTLSVIIVLFSLSVLYIQKKVVEKRSYMMSSLRPPEVKELPRGKKILATLFLYTVVLLAMAQQIVVIITSFMKTQGPIFLKEFSLDNYTLVLNRLSLNIRNTFSYAVIALAVMIILGILLAYIIVRRRSKFNNFLDTLIMFPYVIPGAVLGITLLVAFNRKPVILSGTAAIIIIAYIIRKLPYTVRSSASILYQIDPSIEEASINLGVSPMKTFFKVTAVMMAPGVFSGAILSWITTINELSSTVILYTGRTSTIAVAVYTEVVRASFGTAGALASILTLTTIISILIFNKVSGGRSISL</sequence>
<dbReference type="Pfam" id="PF00528">
    <property type="entry name" value="BPD_transp_1"/>
    <property type="match status" value="2"/>
</dbReference>
<evidence type="ECO:0000313" key="11">
    <source>
        <dbReference type="Proteomes" id="UP000181899"/>
    </source>
</evidence>
<evidence type="ECO:0000256" key="3">
    <source>
        <dbReference type="ARBA" id="ARBA00022475"/>
    </source>
</evidence>
<evidence type="ECO:0000256" key="6">
    <source>
        <dbReference type="ARBA" id="ARBA00022989"/>
    </source>
</evidence>
<feature type="transmembrane region" description="Helical" evidence="8">
    <location>
        <begin position="308"/>
        <end position="330"/>
    </location>
</feature>
<feature type="transmembrane region" description="Helical" evidence="8">
    <location>
        <begin position="472"/>
        <end position="493"/>
    </location>
</feature>
<keyword evidence="6 8" id="KW-1133">Transmembrane helix</keyword>
<evidence type="ECO:0000259" key="9">
    <source>
        <dbReference type="PROSITE" id="PS50928"/>
    </source>
</evidence>
<keyword evidence="7 8" id="KW-0472">Membrane</keyword>
<evidence type="ECO:0000256" key="8">
    <source>
        <dbReference type="RuleBase" id="RU363032"/>
    </source>
</evidence>
<feature type="transmembrane region" description="Helical" evidence="8">
    <location>
        <begin position="107"/>
        <end position="128"/>
    </location>
</feature>
<dbReference type="GO" id="GO:0055085">
    <property type="term" value="P:transmembrane transport"/>
    <property type="evidence" value="ECO:0007669"/>
    <property type="project" value="InterPro"/>
</dbReference>
<feature type="transmembrane region" description="Helical" evidence="8">
    <location>
        <begin position="75"/>
        <end position="95"/>
    </location>
</feature>
<dbReference type="STRING" id="398199.SAMN05421804_102167"/>
<evidence type="ECO:0000313" key="10">
    <source>
        <dbReference type="EMBL" id="SFN79388.1"/>
    </source>
</evidence>
<comment type="similarity">
    <text evidence="8">Belongs to the binding-protein-dependent transport system permease family.</text>
</comment>
<reference evidence="10 11" key="1">
    <citation type="submission" date="2016-10" db="EMBL/GenBank/DDBJ databases">
        <authorList>
            <person name="de Groot N.N."/>
        </authorList>
    </citation>
    <scope>NUCLEOTIDE SEQUENCE [LARGE SCALE GENOMIC DNA]</scope>
    <source>
        <strain evidence="10 11">ML2</strain>
    </source>
</reference>
<keyword evidence="3" id="KW-1003">Cell membrane</keyword>
<keyword evidence="2 8" id="KW-0813">Transport</keyword>
<comment type="subcellular location">
    <subcellularLocation>
        <location evidence="1">Cell inner membrane</location>
        <topology evidence="1">Multi-pass membrane protein</topology>
    </subcellularLocation>
    <subcellularLocation>
        <location evidence="8">Cell membrane</location>
        <topology evidence="8">Multi-pass membrane protein</topology>
    </subcellularLocation>
</comment>
<feature type="transmembrane region" description="Helical" evidence="8">
    <location>
        <begin position="255"/>
        <end position="275"/>
    </location>
</feature>
<dbReference type="PANTHER" id="PTHR43357">
    <property type="entry name" value="INNER MEMBRANE ABC TRANSPORTER PERMEASE PROTEIN YDCV"/>
    <property type="match status" value="1"/>
</dbReference>
<evidence type="ECO:0000256" key="2">
    <source>
        <dbReference type="ARBA" id="ARBA00022448"/>
    </source>
</evidence>
<keyword evidence="11" id="KW-1185">Reference proteome</keyword>
<dbReference type="eggNOG" id="COG1178">
    <property type="taxonomic scope" value="Bacteria"/>
</dbReference>
<organism evidence="10 11">
    <name type="scientific">Proteiniclasticum ruminis</name>
    <dbReference type="NCBI Taxonomy" id="398199"/>
    <lineage>
        <taxon>Bacteria</taxon>
        <taxon>Bacillati</taxon>
        <taxon>Bacillota</taxon>
        <taxon>Clostridia</taxon>
        <taxon>Eubacteriales</taxon>
        <taxon>Clostridiaceae</taxon>
        <taxon>Proteiniclasticum</taxon>
    </lineage>
</organism>
<feature type="domain" description="ABC transmembrane type-1" evidence="9">
    <location>
        <begin position="357"/>
        <end position="547"/>
    </location>
</feature>
<dbReference type="PROSITE" id="PS50928">
    <property type="entry name" value="ABC_TM1"/>
    <property type="match status" value="2"/>
</dbReference>
<feature type="transmembrane region" description="Helical" evidence="8">
    <location>
        <begin position="140"/>
        <end position="163"/>
    </location>
</feature>
<dbReference type="SUPFAM" id="SSF161098">
    <property type="entry name" value="MetI-like"/>
    <property type="match status" value="2"/>
</dbReference>
<protein>
    <submittedName>
        <fullName evidence="10">Iron(III) transport system permease protein</fullName>
    </submittedName>
</protein>
<dbReference type="GO" id="GO:0005886">
    <property type="term" value="C:plasma membrane"/>
    <property type="evidence" value="ECO:0007669"/>
    <property type="project" value="UniProtKB-SubCell"/>
</dbReference>
<dbReference type="OrthoDB" id="57323at2"/>
<feature type="domain" description="ABC transmembrane type-1" evidence="9">
    <location>
        <begin position="72"/>
        <end position="276"/>
    </location>
</feature>
<dbReference type="Gene3D" id="1.10.3720.10">
    <property type="entry name" value="MetI-like"/>
    <property type="match status" value="2"/>
</dbReference>